<keyword evidence="1" id="KW-1133">Transmembrane helix</keyword>
<keyword evidence="3" id="KW-1185">Reference proteome</keyword>
<dbReference type="Proteomes" id="UP000248857">
    <property type="component" value="Unassembled WGS sequence"/>
</dbReference>
<evidence type="ECO:0000313" key="3">
    <source>
        <dbReference type="Proteomes" id="UP000248857"/>
    </source>
</evidence>
<gene>
    <name evidence="2" type="ORF">C1752_11511</name>
</gene>
<proteinExistence type="predicted"/>
<reference evidence="2 3" key="1">
    <citation type="journal article" date="2018" name="Sci. Rep.">
        <title>A novel species of the marine cyanobacterium Acaryochloris with a unique pigment content and lifestyle.</title>
        <authorList>
            <person name="Partensky F."/>
            <person name="Six C."/>
            <person name="Ratin M."/>
            <person name="Garczarek L."/>
            <person name="Vaulot D."/>
            <person name="Probert I."/>
            <person name="Calteau A."/>
            <person name="Gourvil P."/>
            <person name="Marie D."/>
            <person name="Grebert T."/>
            <person name="Bouchier C."/>
            <person name="Le Panse S."/>
            <person name="Gachenot M."/>
            <person name="Rodriguez F."/>
            <person name="Garrido J.L."/>
        </authorList>
    </citation>
    <scope>NUCLEOTIDE SEQUENCE [LARGE SCALE GENOMIC DNA]</scope>
    <source>
        <strain evidence="2 3">RCC1774</strain>
    </source>
</reference>
<dbReference type="AlphaFoldDB" id="A0A2W1J7T8"/>
<keyword evidence="1" id="KW-0472">Membrane</keyword>
<sequence>MLVSEDPQETSEIIATESERNPYTDSKLHHIMDFAEETPKTILIRKSPLTKYLKLSSSFFAILGGILLAANIPVSGYGFIFLGLSSGQLVMASIKEQDQTMMVYSISLFFFVDCMGIYRWLIS</sequence>
<accession>A0A2W1J7T8</accession>
<evidence type="ECO:0000256" key="1">
    <source>
        <dbReference type="SAM" id="Phobius"/>
    </source>
</evidence>
<evidence type="ECO:0000313" key="2">
    <source>
        <dbReference type="EMBL" id="PZD70509.1"/>
    </source>
</evidence>
<protein>
    <submittedName>
        <fullName evidence="2">Uncharacterized protein</fullName>
    </submittedName>
</protein>
<name>A0A2W1J7T8_9CYAN</name>
<organism evidence="2 3">
    <name type="scientific">Acaryochloris thomasi RCC1774</name>
    <dbReference type="NCBI Taxonomy" id="1764569"/>
    <lineage>
        <taxon>Bacteria</taxon>
        <taxon>Bacillati</taxon>
        <taxon>Cyanobacteriota</taxon>
        <taxon>Cyanophyceae</taxon>
        <taxon>Acaryochloridales</taxon>
        <taxon>Acaryochloridaceae</taxon>
        <taxon>Acaryochloris</taxon>
        <taxon>Acaryochloris thomasi</taxon>
    </lineage>
</organism>
<dbReference type="RefSeq" id="WP_233501894.1">
    <property type="nucleotide sequence ID" value="NZ_CAWNWM010000035.1"/>
</dbReference>
<feature type="transmembrane region" description="Helical" evidence="1">
    <location>
        <begin position="52"/>
        <end position="70"/>
    </location>
</feature>
<keyword evidence="1" id="KW-0812">Transmembrane</keyword>
<dbReference type="EMBL" id="PQWO01000035">
    <property type="protein sequence ID" value="PZD70509.1"/>
    <property type="molecule type" value="Genomic_DNA"/>
</dbReference>
<feature type="transmembrane region" description="Helical" evidence="1">
    <location>
        <begin position="101"/>
        <end position="121"/>
    </location>
</feature>
<comment type="caution">
    <text evidence="2">The sequence shown here is derived from an EMBL/GenBank/DDBJ whole genome shotgun (WGS) entry which is preliminary data.</text>
</comment>